<feature type="chain" id="PRO_5039282331" evidence="1">
    <location>
        <begin position="24"/>
        <end position="226"/>
    </location>
</feature>
<dbReference type="InterPro" id="IPR025665">
    <property type="entry name" value="Beta-barrel_OMP_2"/>
</dbReference>
<comment type="caution">
    <text evidence="3">The sequence shown here is derived from an EMBL/GenBank/DDBJ whole genome shotgun (WGS) entry which is preliminary data.</text>
</comment>
<protein>
    <submittedName>
        <fullName evidence="3">PorT family protein</fullName>
    </submittedName>
</protein>
<evidence type="ECO:0000259" key="2">
    <source>
        <dbReference type="Pfam" id="PF13568"/>
    </source>
</evidence>
<feature type="domain" description="Outer membrane protein beta-barrel" evidence="2">
    <location>
        <begin position="28"/>
        <end position="195"/>
    </location>
</feature>
<proteinExistence type="predicted"/>
<dbReference type="Proteomes" id="UP000824115">
    <property type="component" value="Unassembled WGS sequence"/>
</dbReference>
<name>A0A9D2KA81_9BACT</name>
<gene>
    <name evidence="3" type="ORF">IAC04_04190</name>
</gene>
<evidence type="ECO:0000313" key="4">
    <source>
        <dbReference type="Proteomes" id="UP000824115"/>
    </source>
</evidence>
<reference evidence="3" key="1">
    <citation type="journal article" date="2021" name="PeerJ">
        <title>Extensive microbial diversity within the chicken gut microbiome revealed by metagenomics and culture.</title>
        <authorList>
            <person name="Gilroy R."/>
            <person name="Ravi A."/>
            <person name="Getino M."/>
            <person name="Pursley I."/>
            <person name="Horton D.L."/>
            <person name="Alikhan N.F."/>
            <person name="Baker D."/>
            <person name="Gharbi K."/>
            <person name="Hall N."/>
            <person name="Watson M."/>
            <person name="Adriaenssens E.M."/>
            <person name="Foster-Nyarko E."/>
            <person name="Jarju S."/>
            <person name="Secka A."/>
            <person name="Antonio M."/>
            <person name="Oren A."/>
            <person name="Chaudhuri R.R."/>
            <person name="La Ragione R."/>
            <person name="Hildebrand F."/>
            <person name="Pallen M.J."/>
        </authorList>
    </citation>
    <scope>NUCLEOTIDE SEQUENCE</scope>
    <source>
        <strain evidence="3">Gambia16-554</strain>
    </source>
</reference>
<sequence length="226" mass="25417">MKKIFAIVSLSVLIMTAPAVSRAMDGVFNVGVRAGLNFTNMSGLNDFGQKDFLKTYTGFNAGLVFNFNLPLGFELNPEILYVQSGQRYGEYRIPGMNQVVLDEPSTFRSGAIRVPINLQWGIGLFKDFIKPYLVVSPYVGAVLFGNGSILNVDFNTESVNDYLNRFQYGIGLGAGIYIWRFQLSFKWNWDLNPTFKSREYTVLGQTVELKNNNKFNGGELSLAFFF</sequence>
<organism evidence="3 4">
    <name type="scientific">Candidatus Coprenecus stercoravium</name>
    <dbReference type="NCBI Taxonomy" id="2840735"/>
    <lineage>
        <taxon>Bacteria</taxon>
        <taxon>Pseudomonadati</taxon>
        <taxon>Bacteroidota</taxon>
        <taxon>Bacteroidia</taxon>
        <taxon>Bacteroidales</taxon>
        <taxon>Rikenellaceae</taxon>
        <taxon>Rikenellaceae incertae sedis</taxon>
        <taxon>Candidatus Coprenecus</taxon>
    </lineage>
</organism>
<evidence type="ECO:0000256" key="1">
    <source>
        <dbReference type="SAM" id="SignalP"/>
    </source>
</evidence>
<accession>A0A9D2KA81</accession>
<reference evidence="3" key="2">
    <citation type="submission" date="2021-04" db="EMBL/GenBank/DDBJ databases">
        <authorList>
            <person name="Gilroy R."/>
        </authorList>
    </citation>
    <scope>NUCLEOTIDE SEQUENCE</scope>
    <source>
        <strain evidence="3">Gambia16-554</strain>
    </source>
</reference>
<feature type="signal peptide" evidence="1">
    <location>
        <begin position="1"/>
        <end position="23"/>
    </location>
</feature>
<dbReference type="AlphaFoldDB" id="A0A9D2KA81"/>
<dbReference type="Pfam" id="PF13568">
    <property type="entry name" value="OMP_b-brl_2"/>
    <property type="match status" value="1"/>
</dbReference>
<evidence type="ECO:0000313" key="3">
    <source>
        <dbReference type="EMBL" id="HIZ85671.1"/>
    </source>
</evidence>
<dbReference type="EMBL" id="DXAW01000080">
    <property type="protein sequence ID" value="HIZ85671.1"/>
    <property type="molecule type" value="Genomic_DNA"/>
</dbReference>
<keyword evidence="1" id="KW-0732">Signal</keyword>